<keyword evidence="2" id="KW-1185">Reference proteome</keyword>
<organism evidence="1 2">
    <name type="scientific">Faecalicatena contorta</name>
    <dbReference type="NCBI Taxonomy" id="39482"/>
    <lineage>
        <taxon>Bacteria</taxon>
        <taxon>Bacillati</taxon>
        <taxon>Bacillota</taxon>
        <taxon>Clostridia</taxon>
        <taxon>Lachnospirales</taxon>
        <taxon>Lachnospiraceae</taxon>
        <taxon>Faecalicatena</taxon>
    </lineage>
</organism>
<protein>
    <submittedName>
        <fullName evidence="1">Uncharacterized protein</fullName>
    </submittedName>
</protein>
<dbReference type="AlphaFoldDB" id="A0A316AGW6"/>
<gene>
    <name evidence="1" type="ORF">SAMN05216529_10837</name>
</gene>
<reference evidence="2" key="1">
    <citation type="submission" date="2017-07" db="EMBL/GenBank/DDBJ databases">
        <authorList>
            <person name="Varghese N."/>
            <person name="Submissions S."/>
        </authorList>
    </citation>
    <scope>NUCLEOTIDE SEQUENCE [LARGE SCALE GENOMIC DNA]</scope>
    <source>
        <strain evidence="2">NLAE-zl-C134</strain>
    </source>
</reference>
<evidence type="ECO:0000313" key="2">
    <source>
        <dbReference type="Proteomes" id="UP000254051"/>
    </source>
</evidence>
<dbReference type="RefSeq" id="WP_242992396.1">
    <property type="nucleotide sequence ID" value="NZ_QGDS01000008.1"/>
</dbReference>
<accession>A0A316AGW6</accession>
<name>A0A316AGW6_9FIRM</name>
<evidence type="ECO:0000313" key="1">
    <source>
        <dbReference type="EMBL" id="SUQ14812.1"/>
    </source>
</evidence>
<dbReference type="Proteomes" id="UP000254051">
    <property type="component" value="Unassembled WGS sequence"/>
</dbReference>
<dbReference type="EMBL" id="UHJJ01000008">
    <property type="protein sequence ID" value="SUQ14812.1"/>
    <property type="molecule type" value="Genomic_DNA"/>
</dbReference>
<proteinExistence type="predicted"/>
<sequence length="171" mass="19210">MRKMVRKKYLEVLCTLIVFCSIFSISLMNVKASGYNKLQVDGSYLTMDDTSTGSTNGGISTRGIHMMDGECSITKAGSGKIYAYAGTTANHDVDYLSVVMYVDQYNEATKTWRQIYFQQASEYDTYFVCTSKTLNVEKGYYYRVWATHVAGMQATPPYEEATSATDGIWIN</sequence>